<comment type="caution">
    <text evidence="4">The sequence shown here is derived from an EMBL/GenBank/DDBJ whole genome shotgun (WGS) entry which is preliminary data.</text>
</comment>
<reference evidence="4" key="2">
    <citation type="submission" date="2023-01" db="EMBL/GenBank/DDBJ databases">
        <authorList>
            <person name="Sun Q."/>
            <person name="Evtushenko L."/>
        </authorList>
    </citation>
    <scope>NUCLEOTIDE SEQUENCE</scope>
    <source>
        <strain evidence="4">VKM B-2789</strain>
    </source>
</reference>
<accession>A0A9W6JU58</accession>
<sequence length="373" mass="40214">MGERTAEIAGGGIAGLACGWALALRGWKVRVHERSPEIREVGAGIYLMRNTVSIFEYHGIAGTILRNSVTLTGTERRDAEGRLIQHRSFDPAEPWYVLPRADLVLGLAEAARRAGVEIVTDSMITGMHADGTVVTAAGERRRVDLAVAANGFRSRLRDALGLTGLVEERSAGATRLLIPRGAAEADLVMREYWSGKRRIGITPSSPGLTYAYLSCPNDDARGTALPLDTASWKAAFPALAGFFDRIPEDTALVRHAYPLAKAKAWSNGRAAIVGDAATALPPTLAQGAGLAITNGYSLAKTLEGHRDVTAGLKAWEAEYRWISDQTQNWSARLDSLTTHWPPALAPLRRGVIWAIGAVLNDRVRVADRVRLAP</sequence>
<dbReference type="EMBL" id="BSFM01000011">
    <property type="protein sequence ID" value="GLK83806.1"/>
    <property type="molecule type" value="Genomic_DNA"/>
</dbReference>
<dbReference type="InterPro" id="IPR002938">
    <property type="entry name" value="FAD-bd"/>
</dbReference>
<dbReference type="Pfam" id="PF01494">
    <property type="entry name" value="FAD_binding_3"/>
    <property type="match status" value="1"/>
</dbReference>
<protein>
    <submittedName>
        <fullName evidence="4">Monooxygenase</fullName>
    </submittedName>
</protein>
<evidence type="ECO:0000313" key="5">
    <source>
        <dbReference type="Proteomes" id="UP001143330"/>
    </source>
</evidence>
<dbReference type="PRINTS" id="PR00420">
    <property type="entry name" value="RNGMNOXGNASE"/>
</dbReference>
<dbReference type="GO" id="GO:0004497">
    <property type="term" value="F:monooxygenase activity"/>
    <property type="evidence" value="ECO:0007669"/>
    <property type="project" value="UniProtKB-KW"/>
</dbReference>
<keyword evidence="5" id="KW-1185">Reference proteome</keyword>
<dbReference type="Gene3D" id="3.30.9.10">
    <property type="entry name" value="D-Amino Acid Oxidase, subunit A, domain 2"/>
    <property type="match status" value="1"/>
</dbReference>
<dbReference type="PANTHER" id="PTHR13789">
    <property type="entry name" value="MONOOXYGENASE"/>
    <property type="match status" value="1"/>
</dbReference>
<dbReference type="RefSeq" id="WP_213364011.1">
    <property type="nucleotide sequence ID" value="NZ_BSFM01000011.1"/>
</dbReference>
<keyword evidence="1" id="KW-0560">Oxidoreductase</keyword>
<proteinExistence type="predicted"/>
<dbReference type="InterPro" id="IPR050493">
    <property type="entry name" value="FAD-dep_Monooxygenase_BioMet"/>
</dbReference>
<dbReference type="InterPro" id="IPR036188">
    <property type="entry name" value="FAD/NAD-bd_sf"/>
</dbReference>
<evidence type="ECO:0000313" key="4">
    <source>
        <dbReference type="EMBL" id="GLK83806.1"/>
    </source>
</evidence>
<evidence type="ECO:0000256" key="1">
    <source>
        <dbReference type="ARBA" id="ARBA00023002"/>
    </source>
</evidence>
<organism evidence="4 5">
    <name type="scientific">Ancylobacter defluvii</name>
    <dbReference type="NCBI Taxonomy" id="1282440"/>
    <lineage>
        <taxon>Bacteria</taxon>
        <taxon>Pseudomonadati</taxon>
        <taxon>Pseudomonadota</taxon>
        <taxon>Alphaproteobacteria</taxon>
        <taxon>Hyphomicrobiales</taxon>
        <taxon>Xanthobacteraceae</taxon>
        <taxon>Ancylobacter</taxon>
    </lineage>
</organism>
<dbReference type="Gene3D" id="3.50.50.60">
    <property type="entry name" value="FAD/NAD(P)-binding domain"/>
    <property type="match status" value="1"/>
</dbReference>
<name>A0A9W6JU58_9HYPH</name>
<reference evidence="4" key="1">
    <citation type="journal article" date="2014" name="Int. J. Syst. Evol. Microbiol.">
        <title>Complete genome sequence of Corynebacterium casei LMG S-19264T (=DSM 44701T), isolated from a smear-ripened cheese.</title>
        <authorList>
            <consortium name="US DOE Joint Genome Institute (JGI-PGF)"/>
            <person name="Walter F."/>
            <person name="Albersmeier A."/>
            <person name="Kalinowski J."/>
            <person name="Ruckert C."/>
        </authorList>
    </citation>
    <scope>NUCLEOTIDE SEQUENCE</scope>
    <source>
        <strain evidence="4">VKM B-2789</strain>
    </source>
</reference>
<feature type="domain" description="FAD-binding" evidence="3">
    <location>
        <begin position="8"/>
        <end position="303"/>
    </location>
</feature>
<dbReference type="Proteomes" id="UP001143330">
    <property type="component" value="Unassembled WGS sequence"/>
</dbReference>
<gene>
    <name evidence="4" type="ORF">GCM10017653_18760</name>
</gene>
<dbReference type="AlphaFoldDB" id="A0A9W6JU58"/>
<evidence type="ECO:0000256" key="2">
    <source>
        <dbReference type="ARBA" id="ARBA00023033"/>
    </source>
</evidence>
<dbReference type="GO" id="GO:0071949">
    <property type="term" value="F:FAD binding"/>
    <property type="evidence" value="ECO:0007669"/>
    <property type="project" value="InterPro"/>
</dbReference>
<dbReference type="PROSITE" id="PS51257">
    <property type="entry name" value="PROKAR_LIPOPROTEIN"/>
    <property type="match status" value="1"/>
</dbReference>
<dbReference type="SUPFAM" id="SSF51905">
    <property type="entry name" value="FAD/NAD(P)-binding domain"/>
    <property type="match status" value="1"/>
</dbReference>
<dbReference type="PANTHER" id="PTHR13789:SF309">
    <property type="entry name" value="PUTATIVE (AFU_ORTHOLOGUE AFUA_6G14510)-RELATED"/>
    <property type="match status" value="1"/>
</dbReference>
<evidence type="ECO:0000259" key="3">
    <source>
        <dbReference type="Pfam" id="PF01494"/>
    </source>
</evidence>
<keyword evidence="2 4" id="KW-0503">Monooxygenase</keyword>